<dbReference type="Proteomes" id="UP000198662">
    <property type="component" value="Unassembled WGS sequence"/>
</dbReference>
<keyword evidence="2" id="KW-0805">Transcription regulation</keyword>
<comment type="similarity">
    <text evidence="1">Belongs to the LysR transcriptional regulatory family.</text>
</comment>
<evidence type="ECO:0000259" key="5">
    <source>
        <dbReference type="PROSITE" id="PS50931"/>
    </source>
</evidence>
<dbReference type="Gene3D" id="3.40.190.10">
    <property type="entry name" value="Periplasmic binding protein-like II"/>
    <property type="match status" value="2"/>
</dbReference>
<evidence type="ECO:0000256" key="4">
    <source>
        <dbReference type="ARBA" id="ARBA00023163"/>
    </source>
</evidence>
<gene>
    <name evidence="6" type="ORF">SAMN05216298_1252</name>
</gene>
<dbReference type="SUPFAM" id="SSF46785">
    <property type="entry name" value="Winged helix' DNA-binding domain"/>
    <property type="match status" value="1"/>
</dbReference>
<dbReference type="InterPro" id="IPR005119">
    <property type="entry name" value="LysR_subst-bd"/>
</dbReference>
<dbReference type="GO" id="GO:0032993">
    <property type="term" value="C:protein-DNA complex"/>
    <property type="evidence" value="ECO:0007669"/>
    <property type="project" value="TreeGrafter"/>
</dbReference>
<keyword evidence="3 6" id="KW-0238">DNA-binding</keyword>
<reference evidence="7" key="1">
    <citation type="submission" date="2016-10" db="EMBL/GenBank/DDBJ databases">
        <authorList>
            <person name="Varghese N."/>
            <person name="Submissions S."/>
        </authorList>
    </citation>
    <scope>NUCLEOTIDE SEQUENCE [LARGE SCALE GENOMIC DNA]</scope>
    <source>
        <strain evidence="7">CGMCC 4.3147</strain>
    </source>
</reference>
<dbReference type="SUPFAM" id="SSF53850">
    <property type="entry name" value="Periplasmic binding protein-like II"/>
    <property type="match status" value="1"/>
</dbReference>
<feature type="domain" description="HTH lysR-type" evidence="5">
    <location>
        <begin position="1"/>
        <end position="56"/>
    </location>
</feature>
<name>A0A1G9E242_9ACTN</name>
<evidence type="ECO:0000313" key="7">
    <source>
        <dbReference type="Proteomes" id="UP000198662"/>
    </source>
</evidence>
<dbReference type="PROSITE" id="PS50931">
    <property type="entry name" value="HTH_LYSR"/>
    <property type="match status" value="1"/>
</dbReference>
<dbReference type="Gene3D" id="1.10.10.10">
    <property type="entry name" value="Winged helix-like DNA-binding domain superfamily/Winged helix DNA-binding domain"/>
    <property type="match status" value="1"/>
</dbReference>
<dbReference type="InterPro" id="IPR036388">
    <property type="entry name" value="WH-like_DNA-bd_sf"/>
</dbReference>
<accession>A0A1G9E242</accession>
<organism evidence="6 7">
    <name type="scientific">Glycomyces sambucus</name>
    <dbReference type="NCBI Taxonomy" id="380244"/>
    <lineage>
        <taxon>Bacteria</taxon>
        <taxon>Bacillati</taxon>
        <taxon>Actinomycetota</taxon>
        <taxon>Actinomycetes</taxon>
        <taxon>Glycomycetales</taxon>
        <taxon>Glycomycetaceae</taxon>
        <taxon>Glycomyces</taxon>
    </lineage>
</organism>
<dbReference type="InterPro" id="IPR036390">
    <property type="entry name" value="WH_DNA-bd_sf"/>
</dbReference>
<keyword evidence="7" id="KW-1185">Reference proteome</keyword>
<keyword evidence="4" id="KW-0804">Transcription</keyword>
<evidence type="ECO:0000256" key="2">
    <source>
        <dbReference type="ARBA" id="ARBA00023015"/>
    </source>
</evidence>
<protein>
    <submittedName>
        <fullName evidence="6">DNA-binding transcriptional regulator, LysR family</fullName>
    </submittedName>
</protein>
<dbReference type="Pfam" id="PF00126">
    <property type="entry name" value="HTH_1"/>
    <property type="match status" value="1"/>
</dbReference>
<dbReference type="GO" id="GO:0003700">
    <property type="term" value="F:DNA-binding transcription factor activity"/>
    <property type="evidence" value="ECO:0007669"/>
    <property type="project" value="InterPro"/>
</dbReference>
<evidence type="ECO:0000313" key="6">
    <source>
        <dbReference type="EMBL" id="SDK70205.1"/>
    </source>
</evidence>
<dbReference type="Pfam" id="PF03466">
    <property type="entry name" value="LysR_substrate"/>
    <property type="match status" value="1"/>
</dbReference>
<dbReference type="InterPro" id="IPR000847">
    <property type="entry name" value="LysR_HTH_N"/>
</dbReference>
<proteinExistence type="inferred from homology"/>
<dbReference type="STRING" id="380244.SAMN05216298_1252"/>
<evidence type="ECO:0000256" key="3">
    <source>
        <dbReference type="ARBA" id="ARBA00023125"/>
    </source>
</evidence>
<evidence type="ECO:0000256" key="1">
    <source>
        <dbReference type="ARBA" id="ARBA00009437"/>
    </source>
</evidence>
<sequence>MREIEAFLTVAEELHFGRAAERLSLSTSRVSALIRTLERRAGAALFERTSRTVRLTRAGEHLFAEFRAAYVRIERALAEVRDAADPAGKVVRVGFATTLPEKLAPALVQAFEQAYPQARVVQYAAPTTDLFHWLEGDRPSWPVDVFATWMPVETAPEADLAIGPAVQHVRRAVMLGVDHPLAERAVVDIEDLAAHEVVYPQLPQWYGGAWTPRATPGGRELRLRRVTAEYIEDVLRLVAEQQLAHLTFASLLDSYHRPGVVVLPLIGLPPMPVRLVWPRSSRSPLVQAFADVAADFARGAGWLA</sequence>
<dbReference type="GO" id="GO:0003677">
    <property type="term" value="F:DNA binding"/>
    <property type="evidence" value="ECO:0007669"/>
    <property type="project" value="UniProtKB-KW"/>
</dbReference>
<dbReference type="PANTHER" id="PTHR30346:SF0">
    <property type="entry name" value="HCA OPERON TRANSCRIPTIONAL ACTIVATOR HCAR"/>
    <property type="match status" value="1"/>
</dbReference>
<dbReference type="PANTHER" id="PTHR30346">
    <property type="entry name" value="TRANSCRIPTIONAL DUAL REGULATOR HCAR-RELATED"/>
    <property type="match status" value="1"/>
</dbReference>
<dbReference type="EMBL" id="FNGF01000001">
    <property type="protein sequence ID" value="SDK70205.1"/>
    <property type="molecule type" value="Genomic_DNA"/>
</dbReference>
<dbReference type="FunFam" id="1.10.10.10:FF:000001">
    <property type="entry name" value="LysR family transcriptional regulator"/>
    <property type="match status" value="1"/>
</dbReference>
<dbReference type="AlphaFoldDB" id="A0A1G9E242"/>